<dbReference type="AlphaFoldDB" id="A0A2I4HID5"/>
<keyword evidence="1" id="KW-1185">Reference proteome</keyword>
<dbReference type="Proteomes" id="UP000235220">
    <property type="component" value="Chromosome 3"/>
</dbReference>
<name>A0A2I4HID5_JUGRE</name>
<dbReference type="STRING" id="51240.A0A2I4HID5"/>
<dbReference type="GeneID" id="109018216"/>
<accession>A0A2I4HID5</accession>
<sequence>MSNTAQLFCLTASCFTARLPTFLFLSLLLFSFRTTVEYGTSQLISFVDQDPSLKALVSRRLQLAGTDSERHPIFPRLAPRRRPSYLVHPDALVMAFNDYFFPGDDQRMAPLNHSLLILNQELVFPKYVIVNISAMKELELRESEDKRMVFFARSVMWVYILVVLWFVAIYSLGLGIVFITVVNEILGTFNSFLVTMWEGSRVGLERLFGLILMRWLVRHILTYLLGWWYFGKIEDQDTYLKLYVMLKLMPFSIMSPWISGLEKEILGFSITCFLTDTFLALIFAGDVWIAIMEPWRTQTEIMQEGYYLTLTTLSQGIHIISLEAIFCGPFVRVVLAQVFGRFFAMVFQSVLEVYFMVALLMLYFYAWYRNSSNFHGETFGWRELEGLFDL</sequence>
<evidence type="ECO:0000313" key="1">
    <source>
        <dbReference type="Proteomes" id="UP000235220"/>
    </source>
</evidence>
<dbReference type="Gramene" id="Jr03_21480_p1">
    <property type="protein sequence ID" value="cds.Jr03_21480_p1"/>
    <property type="gene ID" value="Jr03_21480"/>
</dbReference>
<dbReference type="InterPro" id="IPR056715">
    <property type="entry name" value="DUF7813"/>
</dbReference>
<evidence type="ECO:0000313" key="2">
    <source>
        <dbReference type="RefSeq" id="XP_018855929.1"/>
    </source>
</evidence>
<proteinExistence type="predicted"/>
<dbReference type="OrthoDB" id="1295726at2759"/>
<dbReference type="PANTHER" id="PTHR36353:SF1">
    <property type="entry name" value="TRANSMEMBRANE PROTEIN"/>
    <property type="match status" value="1"/>
</dbReference>
<reference evidence="2" key="1">
    <citation type="submission" date="2025-08" db="UniProtKB">
        <authorList>
            <consortium name="RefSeq"/>
        </authorList>
    </citation>
    <scope>IDENTIFICATION</scope>
    <source>
        <tissue evidence="2">Leaves</tissue>
    </source>
</reference>
<dbReference type="RefSeq" id="XP_018855929.1">
    <property type="nucleotide sequence ID" value="XM_019000384.1"/>
</dbReference>
<gene>
    <name evidence="2" type="primary">LOC109018216</name>
</gene>
<dbReference type="Pfam" id="PF25105">
    <property type="entry name" value="DUF7813"/>
    <property type="match status" value="2"/>
</dbReference>
<dbReference type="PANTHER" id="PTHR36353">
    <property type="entry name" value="TRANSMEMBRANE PROTEIN"/>
    <property type="match status" value="1"/>
</dbReference>
<protein>
    <submittedName>
        <fullName evidence="2">Uncharacterized protein LOC109018216</fullName>
    </submittedName>
</protein>
<organism evidence="1 2">
    <name type="scientific">Juglans regia</name>
    <name type="common">English walnut</name>
    <dbReference type="NCBI Taxonomy" id="51240"/>
    <lineage>
        <taxon>Eukaryota</taxon>
        <taxon>Viridiplantae</taxon>
        <taxon>Streptophyta</taxon>
        <taxon>Embryophyta</taxon>
        <taxon>Tracheophyta</taxon>
        <taxon>Spermatophyta</taxon>
        <taxon>Magnoliopsida</taxon>
        <taxon>eudicotyledons</taxon>
        <taxon>Gunneridae</taxon>
        <taxon>Pentapetalae</taxon>
        <taxon>rosids</taxon>
        <taxon>fabids</taxon>
        <taxon>Fagales</taxon>
        <taxon>Juglandaceae</taxon>
        <taxon>Juglans</taxon>
    </lineage>
</organism>
<dbReference type="KEGG" id="jre:109018216"/>